<evidence type="ECO:0000256" key="8">
    <source>
        <dbReference type="PIRNR" id="PIRNR001361"/>
    </source>
</evidence>
<dbReference type="NCBIfam" id="NF009395">
    <property type="entry name" value="PRK12755.1"/>
    <property type="match status" value="1"/>
</dbReference>
<evidence type="ECO:0000313" key="11">
    <source>
        <dbReference type="EMBL" id="TWJ15209.1"/>
    </source>
</evidence>
<dbReference type="GO" id="GO:0005737">
    <property type="term" value="C:cytoplasm"/>
    <property type="evidence" value="ECO:0007669"/>
    <property type="project" value="TreeGrafter"/>
</dbReference>
<dbReference type="Proteomes" id="UP000321617">
    <property type="component" value="Unassembled WGS sequence"/>
</dbReference>
<keyword evidence="6 8" id="KW-0057">Aromatic amino acid biosynthesis</keyword>
<evidence type="ECO:0000256" key="1">
    <source>
        <dbReference type="ARBA" id="ARBA00003726"/>
    </source>
</evidence>
<gene>
    <name evidence="11" type="ORF">LX16_0909</name>
</gene>
<dbReference type="NCBIfam" id="TIGR00034">
    <property type="entry name" value="aroFGH"/>
    <property type="match status" value="1"/>
</dbReference>
<comment type="function">
    <text evidence="1 8">Stereospecific condensation of phosphoenolpyruvate (PEP) and D-erythrose-4-phosphate (E4P) giving rise to 3-deoxy-D-arabino-heptulosonate-7-phosphate (DAHP).</text>
</comment>
<dbReference type="AlphaFoldDB" id="A0A562VBF9"/>
<accession>A0A562VBF9</accession>
<dbReference type="GO" id="GO:0009073">
    <property type="term" value="P:aromatic amino acid family biosynthetic process"/>
    <property type="evidence" value="ECO:0007669"/>
    <property type="project" value="UniProtKB-KW"/>
</dbReference>
<evidence type="ECO:0000256" key="2">
    <source>
        <dbReference type="ARBA" id="ARBA00004688"/>
    </source>
</evidence>
<dbReference type="SUPFAM" id="SSF51569">
    <property type="entry name" value="Aldolase"/>
    <property type="match status" value="1"/>
</dbReference>
<dbReference type="UniPathway" id="UPA00053">
    <property type="reaction ID" value="UER00084"/>
</dbReference>
<keyword evidence="5 8" id="KW-0808">Transferase</keyword>
<proteinExistence type="inferred from homology"/>
<dbReference type="InterPro" id="IPR006219">
    <property type="entry name" value="DAHP_synth_1"/>
</dbReference>
<evidence type="ECO:0000256" key="7">
    <source>
        <dbReference type="ARBA" id="ARBA00047508"/>
    </source>
</evidence>
<comment type="similarity">
    <text evidence="3 8">Belongs to the class-I DAHP synthase family.</text>
</comment>
<evidence type="ECO:0000259" key="10">
    <source>
        <dbReference type="Pfam" id="PF00793"/>
    </source>
</evidence>
<evidence type="ECO:0000256" key="9">
    <source>
        <dbReference type="SAM" id="MobiDB-lite"/>
    </source>
</evidence>
<name>A0A562VBF9_9ACTN</name>
<keyword evidence="12" id="KW-1185">Reference proteome</keyword>
<dbReference type="Pfam" id="PF00793">
    <property type="entry name" value="DAHP_synth_1"/>
    <property type="match status" value="1"/>
</dbReference>
<evidence type="ECO:0000256" key="6">
    <source>
        <dbReference type="ARBA" id="ARBA00023141"/>
    </source>
</evidence>
<comment type="caution">
    <text evidence="11">The sequence shown here is derived from an EMBL/GenBank/DDBJ whole genome shotgun (WGS) entry which is preliminary data.</text>
</comment>
<sequence length="342" mass="36048">MNRAPLPPPPATAPERSARVAGQRRVVVDVLTGADDRLLVVAGPCSVHDHQSTMEYVAGLAALARRHADDLYVVARVYPEKPRTRLGWPGMLLDPHMDGSHHVTDGIAAARELMCAVVDAGVPVATEFVEPLLTGYVADLVAWAAIGARTVESPSHRRLASGLGLPVGFKNRTDGAVQPAIDAIDAAATPQPVFGLAASGRPQWWVSEGNPHCHLILRGGDRSTNHDPDSVADALRALADRRPTPRLVVDCSHGNSRKDHRRQPEAAESVAAQVADGQAGIAGVMLESFLHEGNQPHSSTPRPGLSVTDACLSLEQTAPVLAGLAAAVRHRRHSAAGLLGVS</sequence>
<feature type="region of interest" description="Disordered" evidence="9">
    <location>
        <begin position="247"/>
        <end position="267"/>
    </location>
</feature>
<dbReference type="PANTHER" id="PTHR21225:SF12">
    <property type="entry name" value="PHOSPHO-2-DEHYDRO-3-DEOXYHEPTONATE ALDOLASE, TYROSINE-INHIBITED"/>
    <property type="match status" value="1"/>
</dbReference>
<dbReference type="RefSeq" id="WP_147133534.1">
    <property type="nucleotide sequence ID" value="NZ_BAABIJ010000001.1"/>
</dbReference>
<reference evidence="11 12" key="1">
    <citation type="journal article" date="2013" name="Stand. Genomic Sci.">
        <title>Genomic Encyclopedia of Type Strains, Phase I: The one thousand microbial genomes (KMG-I) project.</title>
        <authorList>
            <person name="Kyrpides N.C."/>
            <person name="Woyke T."/>
            <person name="Eisen J.A."/>
            <person name="Garrity G."/>
            <person name="Lilburn T.G."/>
            <person name="Beck B.J."/>
            <person name="Whitman W.B."/>
            <person name="Hugenholtz P."/>
            <person name="Klenk H.P."/>
        </authorList>
    </citation>
    <scope>NUCLEOTIDE SEQUENCE [LARGE SCALE GENOMIC DNA]</scope>
    <source>
        <strain evidence="11 12">DSM 45044</strain>
    </source>
</reference>
<dbReference type="EC" id="2.5.1.54" evidence="8"/>
<evidence type="ECO:0000256" key="5">
    <source>
        <dbReference type="ARBA" id="ARBA00022679"/>
    </source>
</evidence>
<organism evidence="11 12">
    <name type="scientific">Stackebrandtia albiflava</name>
    <dbReference type="NCBI Taxonomy" id="406432"/>
    <lineage>
        <taxon>Bacteria</taxon>
        <taxon>Bacillati</taxon>
        <taxon>Actinomycetota</taxon>
        <taxon>Actinomycetes</taxon>
        <taxon>Glycomycetales</taxon>
        <taxon>Glycomycetaceae</taxon>
        <taxon>Stackebrandtia</taxon>
    </lineage>
</organism>
<dbReference type="EMBL" id="VLLL01000005">
    <property type="protein sequence ID" value="TWJ15209.1"/>
    <property type="molecule type" value="Genomic_DNA"/>
</dbReference>
<dbReference type="GO" id="GO:0009423">
    <property type="term" value="P:chorismate biosynthetic process"/>
    <property type="evidence" value="ECO:0007669"/>
    <property type="project" value="UniProtKB-UniPathway"/>
</dbReference>
<evidence type="ECO:0000256" key="4">
    <source>
        <dbReference type="ARBA" id="ARBA00022605"/>
    </source>
</evidence>
<evidence type="ECO:0000313" key="12">
    <source>
        <dbReference type="Proteomes" id="UP000321617"/>
    </source>
</evidence>
<dbReference type="InterPro" id="IPR013785">
    <property type="entry name" value="Aldolase_TIM"/>
</dbReference>
<feature type="domain" description="DAHP synthetase I/KDSA" evidence="10">
    <location>
        <begin position="29"/>
        <end position="317"/>
    </location>
</feature>
<comment type="pathway">
    <text evidence="2 8">Metabolic intermediate biosynthesis; chorismate biosynthesis; chorismate from D-erythrose 4-phosphate and phosphoenolpyruvate: step 1/7.</text>
</comment>
<dbReference type="PIRSF" id="PIRSF001361">
    <property type="entry name" value="DAHP_synthase"/>
    <property type="match status" value="1"/>
</dbReference>
<comment type="catalytic activity">
    <reaction evidence="7 8">
        <text>D-erythrose 4-phosphate + phosphoenolpyruvate + H2O = 7-phospho-2-dehydro-3-deoxy-D-arabino-heptonate + phosphate</text>
        <dbReference type="Rhea" id="RHEA:14717"/>
        <dbReference type="ChEBI" id="CHEBI:15377"/>
        <dbReference type="ChEBI" id="CHEBI:16897"/>
        <dbReference type="ChEBI" id="CHEBI:43474"/>
        <dbReference type="ChEBI" id="CHEBI:58394"/>
        <dbReference type="ChEBI" id="CHEBI:58702"/>
        <dbReference type="EC" id="2.5.1.54"/>
    </reaction>
</comment>
<dbReference type="Gene3D" id="3.20.20.70">
    <property type="entry name" value="Aldolase class I"/>
    <property type="match status" value="1"/>
</dbReference>
<evidence type="ECO:0000256" key="3">
    <source>
        <dbReference type="ARBA" id="ARBA00007985"/>
    </source>
</evidence>
<dbReference type="OrthoDB" id="9807331at2"/>
<keyword evidence="4 8" id="KW-0028">Amino-acid biosynthesis</keyword>
<dbReference type="GO" id="GO:0003849">
    <property type="term" value="F:3-deoxy-7-phosphoheptulonate synthase activity"/>
    <property type="evidence" value="ECO:0007669"/>
    <property type="project" value="UniProtKB-EC"/>
</dbReference>
<dbReference type="PANTHER" id="PTHR21225">
    <property type="entry name" value="PHOSPHO-2-DEHYDRO-3-DEOXYHEPTONATE ALDOLASE DAHP SYNTHETASE"/>
    <property type="match status" value="1"/>
</dbReference>
<dbReference type="GO" id="GO:0008652">
    <property type="term" value="P:amino acid biosynthetic process"/>
    <property type="evidence" value="ECO:0007669"/>
    <property type="project" value="UniProtKB-KW"/>
</dbReference>
<dbReference type="InterPro" id="IPR006218">
    <property type="entry name" value="DAHP1/KDSA"/>
</dbReference>
<protein>
    <recommendedName>
        <fullName evidence="8">Phospho-2-dehydro-3-deoxyheptonate aldolase</fullName>
        <ecNumber evidence="8">2.5.1.54</ecNumber>
    </recommendedName>
</protein>